<accession>A0ABU4K9T2</accession>
<name>A0ABU4K9T2_9ACTN</name>
<comment type="caution">
    <text evidence="1">The sequence shown here is derived from an EMBL/GenBank/DDBJ whole genome shotgun (WGS) entry which is preliminary data.</text>
</comment>
<evidence type="ECO:0000313" key="2">
    <source>
        <dbReference type="Proteomes" id="UP001278571"/>
    </source>
</evidence>
<evidence type="ECO:0008006" key="3">
    <source>
        <dbReference type="Google" id="ProtNLM"/>
    </source>
</evidence>
<organism evidence="1 2">
    <name type="scientific">Streptomyces roseolus</name>
    <dbReference type="NCBI Taxonomy" id="67358"/>
    <lineage>
        <taxon>Bacteria</taxon>
        <taxon>Bacillati</taxon>
        <taxon>Actinomycetota</taxon>
        <taxon>Actinomycetes</taxon>
        <taxon>Kitasatosporales</taxon>
        <taxon>Streptomycetaceae</taxon>
        <taxon>Streptomyces</taxon>
    </lineage>
</organism>
<proteinExistence type="predicted"/>
<dbReference type="RefSeq" id="WP_319010789.1">
    <property type="nucleotide sequence ID" value="NZ_JAWJZF010000393.1"/>
</dbReference>
<keyword evidence="2" id="KW-1185">Reference proteome</keyword>
<reference evidence="1 2" key="1">
    <citation type="submission" date="2023-10" db="EMBL/GenBank/DDBJ databases">
        <authorList>
            <person name="Wang X.X."/>
        </authorList>
    </citation>
    <scope>NUCLEOTIDE SEQUENCE [LARGE SCALE GENOMIC DNA]</scope>
    <source>
        <strain evidence="1 2">NBRC 12816</strain>
    </source>
</reference>
<evidence type="ECO:0000313" key="1">
    <source>
        <dbReference type="EMBL" id="MDX2294477.1"/>
    </source>
</evidence>
<dbReference type="Proteomes" id="UP001278571">
    <property type="component" value="Unassembled WGS sequence"/>
</dbReference>
<sequence length="732" mass="76466">MRRGFGERLGLPGALGPLPLAPLATEYHALTEAQAAAGLRYAGEALTDPQEAADGSAFVSVLDGVALCGPRRRRLLDGPALDALADARPAHAPVLRLLAAIRRRDPALLRRVLLYQLLPLLRQRATGLGLDPAEVRVLAKALPTVPVLDDRQRRAAESLGRLWSARRLRGCDRAVAAVGPEALAADPWLAAFEARLRRRLGRCDRMLAEAAAGTDPTGAEARYLRVLAVTADDDEAVRGLIRLGTAPDGGDSGLTARPAAGGAVTLSWPDRPGVRWRVLRDGSGLDRPDPVRGAGAGGSAVDADPPVGLRVRYAAFPVRDGQPTGAPLVSRALLVAPAVEDVAVEDGPARLTVRWRLPRTASGVVVTLTGPRAAAGHHTLGRAEEHVFTGLEPGSYEVRLTARHPSPAGGTVDAPEVAGSGTVHAWPRPLTGLTAEPGPEGGVRFAGHGGEGAEVRLVVWPEGAAPAPGSELRAADLPAPLPWARYGDPGFTTPDGAFAGLVGAATVLGERALAGPAVRLDVPGPVGAPRAVREPGGRVRLFFDWPSGAGTVRAAWDGGDLTASRSRYVREGLRLPLGPGPARVTLQPLAPDERPGAAAVPVRRAPVTVEVPAEAVVRYRLLTRRRGLGRRAVPYAVEISAHGHDPAAPLPAFVLVHRGGDRASARPRHAEDGTELLRVDGTELAAAPLHTLPLPPDPDLSRPPYALRAFLLGDGAGAVRLDEPALTTLVVR</sequence>
<dbReference type="EMBL" id="JAWJZF010000393">
    <property type="protein sequence ID" value="MDX2294477.1"/>
    <property type="molecule type" value="Genomic_DNA"/>
</dbReference>
<protein>
    <recommendedName>
        <fullName evidence="3">LigA protein</fullName>
    </recommendedName>
</protein>
<gene>
    <name evidence="1" type="ORF">R2363_20160</name>
</gene>